<feature type="compositionally biased region" description="Polar residues" evidence="9">
    <location>
        <begin position="579"/>
        <end position="592"/>
    </location>
</feature>
<evidence type="ECO:0000256" key="9">
    <source>
        <dbReference type="SAM" id="MobiDB-lite"/>
    </source>
</evidence>
<comment type="cofactor">
    <cofactor evidence="1">
        <name>Mn(2+)</name>
        <dbReference type="ChEBI" id="CHEBI:29035"/>
    </cofactor>
</comment>
<feature type="compositionally biased region" description="Polar residues" evidence="9">
    <location>
        <begin position="717"/>
        <end position="728"/>
    </location>
</feature>
<keyword evidence="6" id="KW-0378">Hydrolase</keyword>
<evidence type="ECO:0000256" key="4">
    <source>
        <dbReference type="ARBA" id="ARBA00022490"/>
    </source>
</evidence>
<feature type="compositionally biased region" description="Polar residues" evidence="9">
    <location>
        <begin position="427"/>
        <end position="436"/>
    </location>
</feature>
<evidence type="ECO:0000313" key="11">
    <source>
        <dbReference type="EMBL" id="KAK4505719.1"/>
    </source>
</evidence>
<feature type="compositionally biased region" description="Acidic residues" evidence="9">
    <location>
        <begin position="289"/>
        <end position="299"/>
    </location>
</feature>
<reference evidence="11 12" key="1">
    <citation type="journal article" date="2023" name="G3 (Bethesda)">
        <title>A chromosome-level genome assembly of Zasmidium syzygii isolated from banana leaves.</title>
        <authorList>
            <person name="van Westerhoven A.C."/>
            <person name="Mehrabi R."/>
            <person name="Talebi R."/>
            <person name="Steentjes M.B.F."/>
            <person name="Corcolon B."/>
            <person name="Chong P.A."/>
            <person name="Kema G.H.J."/>
            <person name="Seidl M.F."/>
        </authorList>
    </citation>
    <scope>NUCLEOTIDE SEQUENCE [LARGE SCALE GENOMIC DNA]</scope>
    <source>
        <strain evidence="11 12">P124</strain>
    </source>
</reference>
<comment type="subcellular location">
    <subcellularLocation>
        <location evidence="2">Cytoplasm</location>
    </subcellularLocation>
</comment>
<keyword evidence="5" id="KW-0479">Metal-binding</keyword>
<proteinExistence type="inferred from homology"/>
<feature type="compositionally biased region" description="Low complexity" evidence="9">
    <location>
        <begin position="670"/>
        <end position="681"/>
    </location>
</feature>
<dbReference type="Proteomes" id="UP001305779">
    <property type="component" value="Unassembled WGS sequence"/>
</dbReference>
<evidence type="ECO:0000256" key="6">
    <source>
        <dbReference type="ARBA" id="ARBA00022801"/>
    </source>
</evidence>
<protein>
    <recommendedName>
        <fullName evidence="10">Nudix hydrolase domain-containing protein</fullName>
    </recommendedName>
</protein>
<evidence type="ECO:0000256" key="5">
    <source>
        <dbReference type="ARBA" id="ARBA00022723"/>
    </source>
</evidence>
<dbReference type="EMBL" id="JAXOVC010000002">
    <property type="protein sequence ID" value="KAK4505719.1"/>
    <property type="molecule type" value="Genomic_DNA"/>
</dbReference>
<feature type="region of interest" description="Disordered" evidence="9">
    <location>
        <begin position="265"/>
        <end position="308"/>
    </location>
</feature>
<dbReference type="SMART" id="SM01125">
    <property type="entry name" value="DCP2"/>
    <property type="match status" value="1"/>
</dbReference>
<dbReference type="CDD" id="cd03672">
    <property type="entry name" value="NUDIX_Dcp2p_Nudt20"/>
    <property type="match status" value="1"/>
</dbReference>
<feature type="compositionally biased region" description="Low complexity" evidence="9">
    <location>
        <begin position="647"/>
        <end position="661"/>
    </location>
</feature>
<dbReference type="PANTHER" id="PTHR23114:SF17">
    <property type="entry name" value="M7GPPPN-MRNA HYDROLASE"/>
    <property type="match status" value="1"/>
</dbReference>
<evidence type="ECO:0000313" key="12">
    <source>
        <dbReference type="Proteomes" id="UP001305779"/>
    </source>
</evidence>
<dbReference type="InterPro" id="IPR015797">
    <property type="entry name" value="NUDIX_hydrolase-like_dom_sf"/>
</dbReference>
<dbReference type="InterPro" id="IPR007722">
    <property type="entry name" value="DCP2_BoxA"/>
</dbReference>
<organism evidence="11 12">
    <name type="scientific">Zasmidium cellare</name>
    <name type="common">Wine cellar mold</name>
    <name type="synonym">Racodium cellare</name>
    <dbReference type="NCBI Taxonomy" id="395010"/>
    <lineage>
        <taxon>Eukaryota</taxon>
        <taxon>Fungi</taxon>
        <taxon>Dikarya</taxon>
        <taxon>Ascomycota</taxon>
        <taxon>Pezizomycotina</taxon>
        <taxon>Dothideomycetes</taxon>
        <taxon>Dothideomycetidae</taxon>
        <taxon>Mycosphaerellales</taxon>
        <taxon>Mycosphaerellaceae</taxon>
        <taxon>Zasmidium</taxon>
    </lineage>
</organism>
<gene>
    <name evidence="11" type="ORF">PRZ48_003684</name>
</gene>
<feature type="compositionally biased region" description="Polar residues" evidence="9">
    <location>
        <begin position="747"/>
        <end position="757"/>
    </location>
</feature>
<dbReference type="SUPFAM" id="SSF140586">
    <property type="entry name" value="Dcp2 domain-like"/>
    <property type="match status" value="1"/>
</dbReference>
<dbReference type="Gene3D" id="3.90.79.10">
    <property type="entry name" value="Nucleoside Triphosphate Pyrophosphohydrolase"/>
    <property type="match status" value="1"/>
</dbReference>
<sequence>MAEAEAVESSPFTHMTLGDCLDDLTVRFLLNLPPGELSSIPRLCFQVEEAQWFYEDFIRPLNPTLPGLNLRDFLLTLFRHCPLLSGFDATQHVAAYEQFLEYKTRVPVRGAILMNDDMDKVLLVRGWKKGSRWSFPRGKINKDEPDLDCAIREVYEETGFDIHGAGLVDTNMQGGQVKSIDVTMREQHMKLFVFRGVSMDTYFEPKTRKEISKIQWYNVKDLPGFKKAKGVAGQGQGEAAATKFYMVAPFLGHLKKWIGQQRRNDSTAAQVQHGRSLSAANNGVSTGITEDEGDTEAEVGVEHAARPVDRSADELKRILSIGGPAIELPPVQQGSHQPGSDASGLLAMLQGGRPAAAGGSIPHTPFEQIDPDFPPKEPETPQPRHPRDPAVGFQQAVPSFPQLQQPQQHYQRNYSVPVTGMDRPSSGHFQHSQQPSLGGLPPHMQQFAQPQQRQHSMPNFPPGQAVGPPYNGNQFSGPHNGRPHSQGPLHPQFANMPQFAGPALPLASPLNPVGDSSKPQGLPFDQMFNTNQKPIGSDPSMPEPSKLPPPKLNAHSAKLLDAFKSSSSTKSTVTDSNSRSSNGQRAGSQQQAALLDLFKKSPAPAQEKPAAASPTLTDTTEKPMPPRASARTPSFNEITRTLPPKPVVKAPASPASSTQTVRPPPPKEPVQPVQPTLPTQPKTHVRTQPAQTMRAPSPRDETVDRPKSRGQLYDPTKPQQFVRASSQSRPEDPAEQKPPVTILQKLKSGQPSRSPKASPQVKPRQPATENGPAPPQISILQRPGSSTGRTPRSPIPQSPLRHESTKSTFQPQVLKRPSAGDENAATGTDATPGDDKKNHLLSLFAKSSSTGANPGPSPTPAQAAAPVSPNPPSNGQQKNTLLGLFNGAATSNVATKTPEPPAAPQIQPERKPSSQGQQPNGSQQSAQQVLLNLFNKPSSGGADSPGTPISPFTLGTPATKEPPLKQQLPLSTLNIEPRSRLGSLATLDGNGPVNGQQTPRSATPTEQTKGFLLDYLNGVVQKEGHRGAKR</sequence>
<dbReference type="Gene3D" id="1.10.10.1050">
    <property type="entry name" value="Dcp2, box A domain"/>
    <property type="match status" value="1"/>
</dbReference>
<dbReference type="InterPro" id="IPR000086">
    <property type="entry name" value="NUDIX_hydrolase_dom"/>
</dbReference>
<feature type="region of interest" description="Disordered" evidence="9">
    <location>
        <begin position="352"/>
        <end position="392"/>
    </location>
</feature>
<dbReference type="Pfam" id="PF05026">
    <property type="entry name" value="DCP2"/>
    <property type="match status" value="1"/>
</dbReference>
<evidence type="ECO:0000256" key="2">
    <source>
        <dbReference type="ARBA" id="ARBA00004496"/>
    </source>
</evidence>
<name>A0ABR0EVS4_ZASCE</name>
<dbReference type="InterPro" id="IPR044099">
    <property type="entry name" value="Dcp2_NUDIX"/>
</dbReference>
<dbReference type="Pfam" id="PF00293">
    <property type="entry name" value="NUDIX"/>
    <property type="match status" value="1"/>
</dbReference>
<dbReference type="InterPro" id="IPR020084">
    <property type="entry name" value="NUDIX_hydrolase_CS"/>
</dbReference>
<comment type="similarity">
    <text evidence="3">Belongs to the Nudix hydrolase family. DCP2 subfamily.</text>
</comment>
<feature type="compositionally biased region" description="Polar residues" evidence="9">
    <location>
        <begin position="446"/>
        <end position="457"/>
    </location>
</feature>
<feature type="compositionally biased region" description="Low complexity" evidence="9">
    <location>
        <begin position="565"/>
        <end position="578"/>
    </location>
</feature>
<feature type="domain" description="Nudix hydrolase" evidence="10">
    <location>
        <begin position="104"/>
        <end position="238"/>
    </location>
</feature>
<evidence type="ECO:0000256" key="7">
    <source>
        <dbReference type="ARBA" id="ARBA00022884"/>
    </source>
</evidence>
<evidence type="ECO:0000256" key="1">
    <source>
        <dbReference type="ARBA" id="ARBA00001936"/>
    </source>
</evidence>
<dbReference type="PROSITE" id="PS51462">
    <property type="entry name" value="NUDIX"/>
    <property type="match status" value="1"/>
</dbReference>
<keyword evidence="8" id="KW-0464">Manganese</keyword>
<feature type="compositionally biased region" description="Basic and acidic residues" evidence="9">
    <location>
        <begin position="697"/>
        <end position="707"/>
    </location>
</feature>
<feature type="compositionally biased region" description="Low complexity" evidence="9">
    <location>
        <begin position="913"/>
        <end position="928"/>
    </location>
</feature>
<feature type="compositionally biased region" description="Pro residues" evidence="9">
    <location>
        <begin position="541"/>
        <end position="551"/>
    </location>
</feature>
<feature type="region of interest" description="Disordered" evidence="9">
    <location>
        <begin position="326"/>
        <end position="345"/>
    </location>
</feature>
<comment type="caution">
    <text evidence="11">The sequence shown here is derived from an EMBL/GenBank/DDBJ whole genome shotgun (WGS) entry which is preliminary data.</text>
</comment>
<dbReference type="PANTHER" id="PTHR23114">
    <property type="entry name" value="M7GPPPN-MRNA HYDROLASE"/>
    <property type="match status" value="1"/>
</dbReference>
<keyword evidence="4" id="KW-0963">Cytoplasm</keyword>
<evidence type="ECO:0000259" key="10">
    <source>
        <dbReference type="PROSITE" id="PS51462"/>
    </source>
</evidence>
<dbReference type="PROSITE" id="PS00893">
    <property type="entry name" value="NUDIX_BOX"/>
    <property type="match status" value="1"/>
</dbReference>
<feature type="compositionally biased region" description="Polar residues" evidence="9">
    <location>
        <begin position="993"/>
        <end position="1008"/>
    </location>
</feature>
<evidence type="ECO:0000256" key="8">
    <source>
        <dbReference type="ARBA" id="ARBA00023211"/>
    </source>
</evidence>
<evidence type="ECO:0000256" key="3">
    <source>
        <dbReference type="ARBA" id="ARBA00005279"/>
    </source>
</evidence>
<feature type="compositionally biased region" description="Polar residues" evidence="9">
    <location>
        <begin position="266"/>
        <end position="288"/>
    </location>
</feature>
<dbReference type="SUPFAM" id="SSF55811">
    <property type="entry name" value="Nudix"/>
    <property type="match status" value="1"/>
</dbReference>
<dbReference type="InterPro" id="IPR036189">
    <property type="entry name" value="DCP2_BoxA_sf"/>
</dbReference>
<feature type="region of interest" description="Disordered" evidence="9">
    <location>
        <begin position="416"/>
        <end position="1010"/>
    </location>
</feature>
<keyword evidence="12" id="KW-1185">Reference proteome</keyword>
<keyword evidence="7" id="KW-0694">RNA-binding</keyword>
<accession>A0ABR0EVS4</accession>